<dbReference type="Gene3D" id="1.10.1200.10">
    <property type="entry name" value="ACP-like"/>
    <property type="match status" value="1"/>
</dbReference>
<reference evidence="11 12" key="1">
    <citation type="journal article" date="2018" name="Nat. Biotechnol.">
        <title>A standardized bacterial taxonomy based on genome phylogeny substantially revises the tree of life.</title>
        <authorList>
            <person name="Parks D.H."/>
            <person name="Chuvochina M."/>
            <person name="Waite D.W."/>
            <person name="Rinke C."/>
            <person name="Skarshewski A."/>
            <person name="Chaumeil P.A."/>
            <person name="Hugenholtz P."/>
        </authorList>
    </citation>
    <scope>NUCLEOTIDE SEQUENCE [LARGE SCALE GENOMIC DNA]</scope>
    <source>
        <strain evidence="11">UBA10948</strain>
    </source>
</reference>
<keyword evidence="2 7" id="KW-0444">Lipid biosynthesis</keyword>
<evidence type="ECO:0000256" key="7">
    <source>
        <dbReference type="HAMAP-Rule" id="MF_01217"/>
    </source>
</evidence>
<evidence type="ECO:0000256" key="6">
    <source>
        <dbReference type="ARBA" id="ARBA00023160"/>
    </source>
</evidence>
<dbReference type="NCBIfam" id="TIGR00517">
    <property type="entry name" value="acyl_carrier"/>
    <property type="match status" value="1"/>
</dbReference>
<evidence type="ECO:0000256" key="4">
    <source>
        <dbReference type="ARBA" id="ARBA00022832"/>
    </source>
</evidence>
<dbReference type="PANTHER" id="PTHR20863">
    <property type="entry name" value="ACYL CARRIER PROTEIN"/>
    <property type="match status" value="1"/>
</dbReference>
<evidence type="ECO:0000256" key="3">
    <source>
        <dbReference type="ARBA" id="ARBA00022553"/>
    </source>
</evidence>
<dbReference type="PROSITE" id="PS50075">
    <property type="entry name" value="CARRIER"/>
    <property type="match status" value="1"/>
</dbReference>
<dbReference type="NCBIfam" id="NF002148">
    <property type="entry name" value="PRK00982.1-2"/>
    <property type="match status" value="1"/>
</dbReference>
<keyword evidence="3 7" id="KW-0597">Phosphoprotein</keyword>
<comment type="function">
    <text evidence="7 9">Carrier of the growing fatty acid chain in fatty acid biosynthesis.</text>
</comment>
<dbReference type="InterPro" id="IPR009081">
    <property type="entry name" value="PP-bd_ACP"/>
</dbReference>
<dbReference type="PANTHER" id="PTHR20863:SF76">
    <property type="entry name" value="CARRIER DOMAIN-CONTAINING PROTEIN"/>
    <property type="match status" value="1"/>
</dbReference>
<evidence type="ECO:0000313" key="11">
    <source>
        <dbReference type="EMBL" id="HBK54190.1"/>
    </source>
</evidence>
<keyword evidence="6 7" id="KW-0275">Fatty acid biosynthesis</keyword>
<dbReference type="GO" id="GO:0009245">
    <property type="term" value="P:lipid A biosynthetic process"/>
    <property type="evidence" value="ECO:0007669"/>
    <property type="project" value="TreeGrafter"/>
</dbReference>
<comment type="pathway">
    <text evidence="7 9">Lipid metabolism; fatty acid biosynthesis.</text>
</comment>
<dbReference type="AlphaFoldDB" id="A0A354YXX1"/>
<evidence type="ECO:0000256" key="1">
    <source>
        <dbReference type="ARBA" id="ARBA00022450"/>
    </source>
</evidence>
<comment type="subcellular location">
    <subcellularLocation>
        <location evidence="7">Cytoplasm</location>
    </subcellularLocation>
</comment>
<dbReference type="GO" id="GO:0005829">
    <property type="term" value="C:cytosol"/>
    <property type="evidence" value="ECO:0007669"/>
    <property type="project" value="TreeGrafter"/>
</dbReference>
<evidence type="ECO:0000256" key="5">
    <source>
        <dbReference type="ARBA" id="ARBA00023098"/>
    </source>
</evidence>
<keyword evidence="7" id="KW-0963">Cytoplasm</keyword>
<dbReference type="GO" id="GO:0000035">
    <property type="term" value="F:acyl binding"/>
    <property type="evidence" value="ECO:0007669"/>
    <property type="project" value="TreeGrafter"/>
</dbReference>
<dbReference type="Pfam" id="PF00550">
    <property type="entry name" value="PP-binding"/>
    <property type="match status" value="1"/>
</dbReference>
<feature type="modified residue" description="O-(pantetheine 4'-phosphoryl)serine" evidence="7">
    <location>
        <position position="36"/>
    </location>
</feature>
<evidence type="ECO:0000313" key="12">
    <source>
        <dbReference type="Proteomes" id="UP000263273"/>
    </source>
</evidence>
<evidence type="ECO:0000256" key="2">
    <source>
        <dbReference type="ARBA" id="ARBA00022516"/>
    </source>
</evidence>
<proteinExistence type="inferred from homology"/>
<accession>A0A354YXX1</accession>
<dbReference type="EMBL" id="DNZF01000210">
    <property type="protein sequence ID" value="HBK54190.1"/>
    <property type="molecule type" value="Genomic_DNA"/>
</dbReference>
<evidence type="ECO:0000256" key="8">
    <source>
        <dbReference type="NCBIfam" id="TIGR00517"/>
    </source>
</evidence>
<comment type="caution">
    <text evidence="11">The sequence shown here is derived from an EMBL/GenBank/DDBJ whole genome shotgun (WGS) entry which is preliminary data.</text>
</comment>
<keyword evidence="4 7" id="KW-0276">Fatty acid metabolism</keyword>
<dbReference type="Proteomes" id="UP000263273">
    <property type="component" value="Unassembled WGS sequence"/>
</dbReference>
<dbReference type="UniPathway" id="UPA00094"/>
<keyword evidence="5 7" id="KW-0443">Lipid metabolism</keyword>
<comment type="PTM">
    <text evidence="9">4'-phosphopantetheine is transferred from CoA to a specific serine of apo-ACP by acpS.</text>
</comment>
<evidence type="ECO:0000259" key="10">
    <source>
        <dbReference type="PROSITE" id="PS50075"/>
    </source>
</evidence>
<organism evidence="11 12">
    <name type="scientific">Syntrophomonas wolfei</name>
    <dbReference type="NCBI Taxonomy" id="863"/>
    <lineage>
        <taxon>Bacteria</taxon>
        <taxon>Bacillati</taxon>
        <taxon>Bacillota</taxon>
        <taxon>Clostridia</taxon>
        <taxon>Eubacteriales</taxon>
        <taxon>Syntrophomonadaceae</taxon>
        <taxon>Syntrophomonas</taxon>
    </lineage>
</organism>
<dbReference type="STRING" id="378794.GCA_001570625_02790"/>
<gene>
    <name evidence="7 11" type="primary">acpP</name>
    <name evidence="11" type="ORF">DDZ44_09670</name>
</gene>
<sequence length="77" mass="8935">MNVFEELKKIIVEIKDIPEDEIQLEAKFAEDLEADSLDIVEMLMLLEEKFDIQIPEEEAAKPKTVKNVVDYVEAKLQ</sequence>
<comment type="PTM">
    <text evidence="7">4'-phosphopantetheine is transferred from CoA to a specific serine of apo-ACP by AcpS. This modification is essential for activity because fatty acids are bound in thioester linkage to the sulfhydryl of the prosthetic group.</text>
</comment>
<dbReference type="GO" id="GO:0000036">
    <property type="term" value="F:acyl carrier activity"/>
    <property type="evidence" value="ECO:0007669"/>
    <property type="project" value="UniProtKB-UniRule"/>
</dbReference>
<evidence type="ECO:0000256" key="9">
    <source>
        <dbReference type="RuleBase" id="RU003545"/>
    </source>
</evidence>
<dbReference type="GO" id="GO:0016020">
    <property type="term" value="C:membrane"/>
    <property type="evidence" value="ECO:0007669"/>
    <property type="project" value="GOC"/>
</dbReference>
<keyword evidence="1 7" id="KW-0596">Phosphopantetheine</keyword>
<protein>
    <recommendedName>
        <fullName evidence="7 8">Acyl carrier protein</fullName>
        <shortName evidence="7">ACP</shortName>
    </recommendedName>
</protein>
<feature type="domain" description="Carrier" evidence="10">
    <location>
        <begin position="1"/>
        <end position="76"/>
    </location>
</feature>
<dbReference type="InterPro" id="IPR003231">
    <property type="entry name" value="ACP"/>
</dbReference>
<name>A0A354YXX1_9FIRM</name>
<dbReference type="NCBIfam" id="NF002150">
    <property type="entry name" value="PRK00982.1-4"/>
    <property type="match status" value="1"/>
</dbReference>
<dbReference type="InterPro" id="IPR036736">
    <property type="entry name" value="ACP-like_sf"/>
</dbReference>
<comment type="similarity">
    <text evidence="7">Belongs to the acyl carrier protein (ACP) family.</text>
</comment>
<dbReference type="HAMAP" id="MF_01217">
    <property type="entry name" value="Acyl_carrier"/>
    <property type="match status" value="1"/>
</dbReference>
<dbReference type="SUPFAM" id="SSF47336">
    <property type="entry name" value="ACP-like"/>
    <property type="match status" value="1"/>
</dbReference>